<proteinExistence type="predicted"/>
<name>A0ACC1PP84_9PEZI</name>
<evidence type="ECO:0000313" key="2">
    <source>
        <dbReference type="Proteomes" id="UP001143856"/>
    </source>
</evidence>
<comment type="caution">
    <text evidence="1">The sequence shown here is derived from an EMBL/GenBank/DDBJ whole genome shotgun (WGS) entry which is preliminary data.</text>
</comment>
<evidence type="ECO:0000313" key="1">
    <source>
        <dbReference type="EMBL" id="KAJ2995867.1"/>
    </source>
</evidence>
<gene>
    <name evidence="1" type="ORF">NUW58_g1154</name>
</gene>
<keyword evidence="2" id="KW-1185">Reference proteome</keyword>
<sequence>MCQDIQKVTFFCGHQVSFWWGKSRFCLFYGHGPSRFHTTYVSFVQSSDYCPRCKIGQLIKEEGKSMKSFEFRKEVESLYDVTVDSRQEQEARKWDSLAQKARSELTAAKIADLQLQIMERIIFYLSKGNITPGAKIALFRTITNLPDVFNRQELDTFFASRYFGDKERKLEESERKKLFTIAYRARLDRTFKAGLSLHEPVPMPARETIPGGAGSGSSKAVTQEKIEDGLAQMSLSP</sequence>
<accession>A0ACC1PP84</accession>
<dbReference type="Proteomes" id="UP001143856">
    <property type="component" value="Unassembled WGS sequence"/>
</dbReference>
<dbReference type="EMBL" id="JAPDGR010000118">
    <property type="protein sequence ID" value="KAJ2995867.1"/>
    <property type="molecule type" value="Genomic_DNA"/>
</dbReference>
<reference evidence="1" key="1">
    <citation type="submission" date="2022-10" db="EMBL/GenBank/DDBJ databases">
        <title>Genome Sequence of Xylaria curta.</title>
        <authorList>
            <person name="Buettner E."/>
        </authorList>
    </citation>
    <scope>NUCLEOTIDE SEQUENCE</scope>
    <source>
        <strain evidence="1">Babe10</strain>
    </source>
</reference>
<organism evidence="1 2">
    <name type="scientific">Xylaria curta</name>
    <dbReference type="NCBI Taxonomy" id="42375"/>
    <lineage>
        <taxon>Eukaryota</taxon>
        <taxon>Fungi</taxon>
        <taxon>Dikarya</taxon>
        <taxon>Ascomycota</taxon>
        <taxon>Pezizomycotina</taxon>
        <taxon>Sordariomycetes</taxon>
        <taxon>Xylariomycetidae</taxon>
        <taxon>Xylariales</taxon>
        <taxon>Xylariaceae</taxon>
        <taxon>Xylaria</taxon>
    </lineage>
</organism>
<protein>
    <submittedName>
        <fullName evidence="1">Uncharacterized protein</fullName>
    </submittedName>
</protein>